<name>A0ABW4VM89_9BACT</name>
<dbReference type="EMBL" id="JBHUHR010000026">
    <property type="protein sequence ID" value="MFD2035063.1"/>
    <property type="molecule type" value="Genomic_DNA"/>
</dbReference>
<evidence type="ECO:0000313" key="1">
    <source>
        <dbReference type="EMBL" id="MFD2035063.1"/>
    </source>
</evidence>
<evidence type="ECO:0000313" key="2">
    <source>
        <dbReference type="Proteomes" id="UP001597361"/>
    </source>
</evidence>
<reference evidence="2" key="1">
    <citation type="journal article" date="2019" name="Int. J. Syst. Evol. Microbiol.">
        <title>The Global Catalogue of Microorganisms (GCM) 10K type strain sequencing project: providing services to taxonomists for standard genome sequencing and annotation.</title>
        <authorList>
            <consortium name="The Broad Institute Genomics Platform"/>
            <consortium name="The Broad Institute Genome Sequencing Center for Infectious Disease"/>
            <person name="Wu L."/>
            <person name="Ma J."/>
        </authorList>
    </citation>
    <scope>NUCLEOTIDE SEQUENCE [LARGE SCALE GENOMIC DNA]</scope>
    <source>
        <strain evidence="2">CGMCC 1.15180</strain>
    </source>
</reference>
<protein>
    <submittedName>
        <fullName evidence="1">Uncharacterized protein</fullName>
    </submittedName>
</protein>
<organism evidence="1 2">
    <name type="scientific">Belliella marina</name>
    <dbReference type="NCBI Taxonomy" id="1644146"/>
    <lineage>
        <taxon>Bacteria</taxon>
        <taxon>Pseudomonadati</taxon>
        <taxon>Bacteroidota</taxon>
        <taxon>Cytophagia</taxon>
        <taxon>Cytophagales</taxon>
        <taxon>Cyclobacteriaceae</taxon>
        <taxon>Belliella</taxon>
    </lineage>
</organism>
<keyword evidence="2" id="KW-1185">Reference proteome</keyword>
<gene>
    <name evidence="1" type="ORF">ACFSKL_09690</name>
</gene>
<proteinExistence type="predicted"/>
<comment type="caution">
    <text evidence="1">The sequence shown here is derived from an EMBL/GenBank/DDBJ whole genome shotgun (WGS) entry which is preliminary data.</text>
</comment>
<accession>A0ABW4VM89</accession>
<feature type="non-terminal residue" evidence="1">
    <location>
        <position position="214"/>
    </location>
</feature>
<sequence>MNNQVEIGFWELEMGSGMVTVSRPLADMAGLGHGGVLHVGELFGRVLHAREGFRILRKARKAVACNRSFSETVVISPPGGLEPVRLVVVGKPVAGGGHAVKLSGMALRYNGSRAESVAENPVEGPCGGLGKPLLDKDVGSLCSLTIEQKIVLTEVRYYLSHRIMNHVANLMGLYDIYRDLDTEGERREFVDYMGISIGKLDDEIRMVYDRIESV</sequence>
<dbReference type="RefSeq" id="WP_376885756.1">
    <property type="nucleotide sequence ID" value="NZ_JBHUHR010000026.1"/>
</dbReference>
<dbReference type="Proteomes" id="UP001597361">
    <property type="component" value="Unassembled WGS sequence"/>
</dbReference>